<dbReference type="VEuPathDB" id="VectorBase:LLOJ004138"/>
<name>A0A1B0CI76_LUTLO</name>
<keyword evidence="1" id="KW-1133">Transmembrane helix</keyword>
<keyword evidence="3" id="KW-1185">Reference proteome</keyword>
<evidence type="ECO:0000313" key="3">
    <source>
        <dbReference type="Proteomes" id="UP000092461"/>
    </source>
</evidence>
<accession>A0A1B0CI76</accession>
<sequence length="71" mass="8178">MRKGIVQLSSKLGIYSRRSKQRNSSVIKLSFWIIQAPKAILFRKNSWILIVDFQFPIVPSCLVHTAVMMLS</sequence>
<dbReference type="AlphaFoldDB" id="A0A1B0CI76"/>
<reference evidence="2" key="1">
    <citation type="submission" date="2020-05" db="UniProtKB">
        <authorList>
            <consortium name="EnsemblMetazoa"/>
        </authorList>
    </citation>
    <scope>IDENTIFICATION</scope>
    <source>
        <strain evidence="2">Jacobina</strain>
    </source>
</reference>
<proteinExistence type="predicted"/>
<dbReference type="EMBL" id="AJWK01013071">
    <property type="status" value="NOT_ANNOTATED_CDS"/>
    <property type="molecule type" value="Genomic_DNA"/>
</dbReference>
<evidence type="ECO:0000256" key="1">
    <source>
        <dbReference type="SAM" id="Phobius"/>
    </source>
</evidence>
<dbReference type="EnsemblMetazoa" id="LLOJ004138-RA">
    <property type="protein sequence ID" value="LLOJ004138-PA"/>
    <property type="gene ID" value="LLOJ004138"/>
</dbReference>
<evidence type="ECO:0000313" key="2">
    <source>
        <dbReference type="EnsemblMetazoa" id="LLOJ004138-PA"/>
    </source>
</evidence>
<keyword evidence="1" id="KW-0812">Transmembrane</keyword>
<organism evidence="2 3">
    <name type="scientific">Lutzomyia longipalpis</name>
    <name type="common">Sand fly</name>
    <dbReference type="NCBI Taxonomy" id="7200"/>
    <lineage>
        <taxon>Eukaryota</taxon>
        <taxon>Metazoa</taxon>
        <taxon>Ecdysozoa</taxon>
        <taxon>Arthropoda</taxon>
        <taxon>Hexapoda</taxon>
        <taxon>Insecta</taxon>
        <taxon>Pterygota</taxon>
        <taxon>Neoptera</taxon>
        <taxon>Endopterygota</taxon>
        <taxon>Diptera</taxon>
        <taxon>Nematocera</taxon>
        <taxon>Psychodoidea</taxon>
        <taxon>Psychodidae</taxon>
        <taxon>Lutzomyia</taxon>
        <taxon>Lutzomyia</taxon>
    </lineage>
</organism>
<keyword evidence="1" id="KW-0472">Membrane</keyword>
<feature type="transmembrane region" description="Helical" evidence="1">
    <location>
        <begin position="47"/>
        <end position="70"/>
    </location>
</feature>
<protein>
    <submittedName>
        <fullName evidence="2">Uncharacterized protein</fullName>
    </submittedName>
</protein>
<dbReference type="Proteomes" id="UP000092461">
    <property type="component" value="Unassembled WGS sequence"/>
</dbReference>